<sequence>LRQEFRELEILDYITDLRHHGILPSHIEGHCRNTFMRAYQLWKKNECPDNMHPAICWDESNPFHLMEYVEDQEWAVIHPKWVEVNGMQIVTKLPEQDIDERPPGMRPMNDKAHNEHNEVSKEITQLQTQMETGVHCGFKWDSTYSCAYDALMMILFNIWNDKPSKWDKH</sequence>
<dbReference type="OrthoDB" id="3247165at2759"/>
<dbReference type="InParanoid" id="A0A165NG71"/>
<feature type="non-terminal residue" evidence="1">
    <location>
        <position position="1"/>
    </location>
</feature>
<feature type="non-terminal residue" evidence="1">
    <location>
        <position position="169"/>
    </location>
</feature>
<gene>
    <name evidence="1" type="ORF">NEOLEDRAFT_1025631</name>
</gene>
<dbReference type="Proteomes" id="UP000076761">
    <property type="component" value="Unassembled WGS sequence"/>
</dbReference>
<evidence type="ECO:0000313" key="2">
    <source>
        <dbReference type="Proteomes" id="UP000076761"/>
    </source>
</evidence>
<evidence type="ECO:0000313" key="1">
    <source>
        <dbReference type="EMBL" id="KZT19599.1"/>
    </source>
</evidence>
<organism evidence="1 2">
    <name type="scientific">Neolentinus lepideus HHB14362 ss-1</name>
    <dbReference type="NCBI Taxonomy" id="1314782"/>
    <lineage>
        <taxon>Eukaryota</taxon>
        <taxon>Fungi</taxon>
        <taxon>Dikarya</taxon>
        <taxon>Basidiomycota</taxon>
        <taxon>Agaricomycotina</taxon>
        <taxon>Agaricomycetes</taxon>
        <taxon>Gloeophyllales</taxon>
        <taxon>Gloeophyllaceae</taxon>
        <taxon>Neolentinus</taxon>
    </lineage>
</organism>
<reference evidence="1 2" key="1">
    <citation type="journal article" date="2016" name="Mol. Biol. Evol.">
        <title>Comparative Genomics of Early-Diverging Mushroom-Forming Fungi Provides Insights into the Origins of Lignocellulose Decay Capabilities.</title>
        <authorList>
            <person name="Nagy L.G."/>
            <person name="Riley R."/>
            <person name="Tritt A."/>
            <person name="Adam C."/>
            <person name="Daum C."/>
            <person name="Floudas D."/>
            <person name="Sun H."/>
            <person name="Yadav J.S."/>
            <person name="Pangilinan J."/>
            <person name="Larsson K.H."/>
            <person name="Matsuura K."/>
            <person name="Barry K."/>
            <person name="Labutti K."/>
            <person name="Kuo R."/>
            <person name="Ohm R.A."/>
            <person name="Bhattacharya S.S."/>
            <person name="Shirouzu T."/>
            <person name="Yoshinaga Y."/>
            <person name="Martin F.M."/>
            <person name="Grigoriev I.V."/>
            <person name="Hibbett D.S."/>
        </authorList>
    </citation>
    <scope>NUCLEOTIDE SEQUENCE [LARGE SCALE GENOMIC DNA]</scope>
    <source>
        <strain evidence="1 2">HHB14362 ss-1</strain>
    </source>
</reference>
<dbReference type="STRING" id="1314782.A0A165NG71"/>
<dbReference type="EMBL" id="KV425637">
    <property type="protein sequence ID" value="KZT19599.1"/>
    <property type="molecule type" value="Genomic_DNA"/>
</dbReference>
<keyword evidence="2" id="KW-1185">Reference proteome</keyword>
<dbReference type="AlphaFoldDB" id="A0A165NG71"/>
<name>A0A165NG71_9AGAM</name>
<proteinExistence type="predicted"/>
<protein>
    <submittedName>
        <fullName evidence="1">Uncharacterized protein</fullName>
    </submittedName>
</protein>
<accession>A0A165NG71</accession>